<sequence>MTEPNNAWTSATPLSNADFKALLATPRPDWQRGGGAAATPRATPGGGGKKEQKPFKAPKPRPKPQQQQDDDDGPKYRDRAKERRDGSNADYEDAEAELAARGIRPEALGGLSIADTKFLGGDMAHTHLVKGLDYALLQQERIKQQKQQQHDPAAAAAPGRAKEQPASFVTPQGRALHAALFSQPTARQRAAAVREMFLPRRLAFVYDFEGTEEGGGGAGSELPTTLRRSQADCPPPPDLLPASADGVLLGRVARVCAYISAHLMGKGGQRKPKKKEHADAIKALLAGSTPEVGGRGGV</sequence>
<name>A0A0D2LVB4_9CHLO</name>
<evidence type="ECO:0000313" key="5">
    <source>
        <dbReference type="EMBL" id="KIY93561.1"/>
    </source>
</evidence>
<keyword evidence="2" id="KW-0539">Nucleus</keyword>
<feature type="region of interest" description="Disordered" evidence="3">
    <location>
        <begin position="1"/>
        <end position="94"/>
    </location>
</feature>
<dbReference type="PANTHER" id="PTHR12765">
    <property type="entry name" value="RED PROTEIN IK FACTOR CYTOKINE IK"/>
    <property type="match status" value="1"/>
</dbReference>
<comment type="subcellular location">
    <subcellularLocation>
        <location evidence="1">Nucleus</location>
    </subcellularLocation>
</comment>
<evidence type="ECO:0000256" key="2">
    <source>
        <dbReference type="ARBA" id="ARBA00023242"/>
    </source>
</evidence>
<evidence type="ECO:0000256" key="3">
    <source>
        <dbReference type="SAM" id="MobiDB-lite"/>
    </source>
</evidence>
<dbReference type="RefSeq" id="XP_013892581.1">
    <property type="nucleotide sequence ID" value="XM_014037127.1"/>
</dbReference>
<reference evidence="5 6" key="1">
    <citation type="journal article" date="2013" name="BMC Genomics">
        <title>Reconstruction of the lipid metabolism for the microalga Monoraphidium neglectum from its genome sequence reveals characteristics suitable for biofuel production.</title>
        <authorList>
            <person name="Bogen C."/>
            <person name="Al-Dilaimi A."/>
            <person name="Albersmeier A."/>
            <person name="Wichmann J."/>
            <person name="Grundmann M."/>
            <person name="Rupp O."/>
            <person name="Lauersen K.J."/>
            <person name="Blifernez-Klassen O."/>
            <person name="Kalinowski J."/>
            <person name="Goesmann A."/>
            <person name="Mussgnug J.H."/>
            <person name="Kruse O."/>
        </authorList>
    </citation>
    <scope>NUCLEOTIDE SEQUENCE [LARGE SCALE GENOMIC DNA]</scope>
    <source>
        <strain evidence="5 6">SAG 48.87</strain>
    </source>
</reference>
<dbReference type="InterPro" id="IPR039896">
    <property type="entry name" value="Red-like"/>
</dbReference>
<feature type="compositionally biased region" description="Polar residues" evidence="3">
    <location>
        <begin position="1"/>
        <end position="15"/>
    </location>
</feature>
<dbReference type="GeneID" id="25731961"/>
<feature type="domain" description="RED-like N-terminal" evidence="4">
    <location>
        <begin position="63"/>
        <end position="269"/>
    </location>
</feature>
<dbReference type="Pfam" id="PF07808">
    <property type="entry name" value="RED_N"/>
    <property type="match status" value="1"/>
</dbReference>
<evidence type="ECO:0000256" key="1">
    <source>
        <dbReference type="ARBA" id="ARBA00004123"/>
    </source>
</evidence>
<feature type="compositionally biased region" description="Low complexity" evidence="3">
    <location>
        <begin position="145"/>
        <end position="159"/>
    </location>
</feature>
<gene>
    <name evidence="5" type="ORF">MNEG_14402</name>
</gene>
<feature type="region of interest" description="Disordered" evidence="3">
    <location>
        <begin position="143"/>
        <end position="163"/>
    </location>
</feature>
<dbReference type="AlphaFoldDB" id="A0A0D2LVB4"/>
<proteinExistence type="predicted"/>
<dbReference type="GO" id="GO:0005634">
    <property type="term" value="C:nucleus"/>
    <property type="evidence" value="ECO:0007669"/>
    <property type="project" value="UniProtKB-SubCell"/>
</dbReference>
<evidence type="ECO:0000259" key="4">
    <source>
        <dbReference type="Pfam" id="PF07808"/>
    </source>
</evidence>
<protein>
    <recommendedName>
        <fullName evidence="4">RED-like N-terminal domain-containing protein</fullName>
    </recommendedName>
</protein>
<feature type="compositionally biased region" description="Basic and acidic residues" evidence="3">
    <location>
        <begin position="73"/>
        <end position="87"/>
    </location>
</feature>
<accession>A0A0D2LVB4</accession>
<dbReference type="InterPro" id="IPR012916">
    <property type="entry name" value="RED_N"/>
</dbReference>
<dbReference type="EMBL" id="KK104677">
    <property type="protein sequence ID" value="KIY93561.1"/>
    <property type="molecule type" value="Genomic_DNA"/>
</dbReference>
<dbReference type="KEGG" id="mng:MNEG_14402"/>
<dbReference type="STRING" id="145388.A0A0D2LVB4"/>
<keyword evidence="6" id="KW-1185">Reference proteome</keyword>
<dbReference type="Proteomes" id="UP000054498">
    <property type="component" value="Unassembled WGS sequence"/>
</dbReference>
<feature type="region of interest" description="Disordered" evidence="3">
    <location>
        <begin position="213"/>
        <end position="233"/>
    </location>
</feature>
<dbReference type="OrthoDB" id="3366823at2759"/>
<evidence type="ECO:0000313" key="6">
    <source>
        <dbReference type="Proteomes" id="UP000054498"/>
    </source>
</evidence>
<organism evidence="5 6">
    <name type="scientific">Monoraphidium neglectum</name>
    <dbReference type="NCBI Taxonomy" id="145388"/>
    <lineage>
        <taxon>Eukaryota</taxon>
        <taxon>Viridiplantae</taxon>
        <taxon>Chlorophyta</taxon>
        <taxon>core chlorophytes</taxon>
        <taxon>Chlorophyceae</taxon>
        <taxon>CS clade</taxon>
        <taxon>Sphaeropleales</taxon>
        <taxon>Selenastraceae</taxon>
        <taxon>Monoraphidium</taxon>
    </lineage>
</organism>